<gene>
    <name evidence="2" type="ORF">CX676_02720</name>
</gene>
<dbReference type="CDD" id="cd19092">
    <property type="entry name" value="AKR_BsYcsN_EcYdhF-like"/>
    <property type="match status" value="1"/>
</dbReference>
<dbReference type="PANTHER" id="PTHR43364">
    <property type="entry name" value="NADH-SPECIFIC METHYLGLYOXAL REDUCTASE-RELATED"/>
    <property type="match status" value="1"/>
</dbReference>
<dbReference type="OrthoDB" id="9768793at2"/>
<dbReference type="InterPro" id="IPR036812">
    <property type="entry name" value="NAD(P)_OxRdtase_dom_sf"/>
</dbReference>
<dbReference type="GO" id="GO:0016491">
    <property type="term" value="F:oxidoreductase activity"/>
    <property type="evidence" value="ECO:0007669"/>
    <property type="project" value="InterPro"/>
</dbReference>
<dbReference type="InterPro" id="IPR023210">
    <property type="entry name" value="NADP_OxRdtase_dom"/>
</dbReference>
<dbReference type="Pfam" id="PF00248">
    <property type="entry name" value="Aldo_ket_red"/>
    <property type="match status" value="1"/>
</dbReference>
<reference evidence="2 3" key="1">
    <citation type="journal article" date="2013" name="Antonie Van Leeuwenhoek">
        <title>Paracoccus zhejiangensis sp. nov., isolated from activated sludge in wastewater-treatment system.</title>
        <authorList>
            <person name="Wu Z.G."/>
            <person name="Zhang D.F."/>
            <person name="Liu Y.L."/>
            <person name="Wang F."/>
            <person name="Jiang X."/>
            <person name="Li C."/>
            <person name="Li S.P."/>
            <person name="Hong Q."/>
            <person name="Li W.J."/>
        </authorList>
    </citation>
    <scope>NUCLEOTIDE SEQUENCE [LARGE SCALE GENOMIC DNA]</scope>
    <source>
        <strain evidence="2 3">J6</strain>
    </source>
</reference>
<dbReference type="PRINTS" id="PR00069">
    <property type="entry name" value="ALDKETRDTASE"/>
</dbReference>
<accession>A0A2H5EV83</accession>
<dbReference type="Gene3D" id="3.20.20.100">
    <property type="entry name" value="NADP-dependent oxidoreductase domain"/>
    <property type="match status" value="1"/>
</dbReference>
<proteinExistence type="predicted"/>
<name>A0A2H5EV83_9RHOB</name>
<feature type="domain" description="NADP-dependent oxidoreductase" evidence="1">
    <location>
        <begin position="15"/>
        <end position="285"/>
    </location>
</feature>
<dbReference type="GO" id="GO:0005829">
    <property type="term" value="C:cytosol"/>
    <property type="evidence" value="ECO:0007669"/>
    <property type="project" value="TreeGrafter"/>
</dbReference>
<dbReference type="RefSeq" id="WP_101751244.1">
    <property type="nucleotide sequence ID" value="NZ_CP025430.1"/>
</dbReference>
<organism evidence="2 3">
    <name type="scientific">Paracoccus zhejiangensis</name>
    <dbReference type="NCBI Taxonomy" id="1077935"/>
    <lineage>
        <taxon>Bacteria</taxon>
        <taxon>Pseudomonadati</taxon>
        <taxon>Pseudomonadota</taxon>
        <taxon>Alphaproteobacteria</taxon>
        <taxon>Rhodobacterales</taxon>
        <taxon>Paracoccaceae</taxon>
        <taxon>Paracoccus</taxon>
    </lineage>
</organism>
<dbReference type="InterPro" id="IPR050523">
    <property type="entry name" value="AKR_Detox_Biosynth"/>
</dbReference>
<sequence length="296" mass="32207">MERIDLPGGGVSLSRIVYGMWRLGDDADTSPALVQRKIEACLAQGITTMDHADIYGGGTGQTLLGAALRAAPDLRQRIELVTKCGIVPPGRNGAQVKHYDTSPAYIRASLEQSLRDLAVEQVDLLLIHRPDPMMDADATGAVLDQLVAEGKTRAVGVSNFRPWDMSLLQSRMEQPLSANQIELSLLAHEPFENGDLAFLMERRIPVMAWSPLGGGSLFASVRPELTAMLKDLAEREGVDMGAVALAWLLAHPARIMPVVGTNNLDRIAQAHQALAVRMDRQDWFALYQAALGRDVP</sequence>
<dbReference type="SUPFAM" id="SSF51430">
    <property type="entry name" value="NAD(P)-linked oxidoreductase"/>
    <property type="match status" value="1"/>
</dbReference>
<evidence type="ECO:0000313" key="2">
    <source>
        <dbReference type="EMBL" id="AUH63202.1"/>
    </source>
</evidence>
<dbReference type="Proteomes" id="UP000234530">
    <property type="component" value="Chromosome"/>
</dbReference>
<keyword evidence="3" id="KW-1185">Reference proteome</keyword>
<dbReference type="EMBL" id="CP025430">
    <property type="protein sequence ID" value="AUH63202.1"/>
    <property type="molecule type" value="Genomic_DNA"/>
</dbReference>
<protein>
    <submittedName>
        <fullName evidence="2">Oxidoreductase</fullName>
    </submittedName>
</protein>
<dbReference type="PANTHER" id="PTHR43364:SF1">
    <property type="entry name" value="OXIDOREDUCTASE YDHF"/>
    <property type="match status" value="1"/>
</dbReference>
<evidence type="ECO:0000313" key="3">
    <source>
        <dbReference type="Proteomes" id="UP000234530"/>
    </source>
</evidence>
<dbReference type="InterPro" id="IPR020471">
    <property type="entry name" value="AKR"/>
</dbReference>
<dbReference type="AlphaFoldDB" id="A0A2H5EV83"/>
<dbReference type="KEGG" id="pzh:CX676_02720"/>
<evidence type="ECO:0000259" key="1">
    <source>
        <dbReference type="Pfam" id="PF00248"/>
    </source>
</evidence>